<dbReference type="AlphaFoldDB" id="A0A4Y9ZYY6"/>
<comment type="subunit">
    <text evidence="1">Component of the 7-subunit TFIIH core complex.</text>
</comment>
<comment type="similarity">
    <text evidence="1">Belongs to the TFB5 family.</text>
</comment>
<dbReference type="Proteomes" id="UP000298061">
    <property type="component" value="Unassembled WGS sequence"/>
</dbReference>
<dbReference type="STRING" id="135208.A0A4Y9ZYY6"/>
<dbReference type="InterPro" id="IPR035935">
    <property type="entry name" value="TFB5-like_sf"/>
</dbReference>
<keyword evidence="3" id="KW-1185">Reference proteome</keyword>
<sequence>MKHVHGALLTHFGAKLGTASWSSEIYSFLWEYESGKSDSAVKQILLAMNEHQSFIIEDLDEFHVVIKADEEYRVRKELEAELEKNMYSFETSQS</sequence>
<reference evidence="2 3" key="1">
    <citation type="submission" date="2019-02" db="EMBL/GenBank/DDBJ databases">
        <title>Genome sequencing of the rare red list fungi Hericium alpestre (H. flagellum).</title>
        <authorList>
            <person name="Buettner E."/>
            <person name="Kellner H."/>
        </authorList>
    </citation>
    <scope>NUCLEOTIDE SEQUENCE [LARGE SCALE GENOMIC DNA]</scope>
    <source>
        <strain evidence="2 3">DSM 108284</strain>
    </source>
</reference>
<dbReference type="GO" id="GO:0006367">
    <property type="term" value="P:transcription initiation at RNA polymerase II promoter"/>
    <property type="evidence" value="ECO:0007669"/>
    <property type="project" value="UniProtKB-UniRule"/>
</dbReference>
<proteinExistence type="inferred from homology"/>
<dbReference type="Pfam" id="PF06331">
    <property type="entry name" value="Tfb5"/>
    <property type="match status" value="1"/>
</dbReference>
<keyword evidence="1" id="KW-0804">Transcription</keyword>
<dbReference type="OrthoDB" id="354at2759"/>
<gene>
    <name evidence="2" type="ORF">EWM64_g5395</name>
</gene>
<comment type="caution">
    <text evidence="2">The sequence shown here is derived from an EMBL/GenBank/DDBJ whole genome shotgun (WGS) entry which is preliminary data.</text>
</comment>
<comment type="subcellular location">
    <subcellularLocation>
        <location evidence="1">Nucleus</location>
    </subcellularLocation>
</comment>
<comment type="function">
    <text evidence="1">In NER, TFIIH acts by opening DNA around the lesion to allow the excision of the damaged oligonucleotide and its replacement by a new DNA fragment. In transcription, TFIIH has an essential role in transcription initiation. When the pre-initiation complex (PIC) has been established, TFIIH is required for promoter opening and promoter escape.</text>
</comment>
<dbReference type="Gene3D" id="3.30.70.1220">
    <property type="entry name" value="TFB5-like"/>
    <property type="match status" value="1"/>
</dbReference>
<dbReference type="InterPro" id="IPR009400">
    <property type="entry name" value="TFIIH_TTDA/Tfb5"/>
</dbReference>
<protein>
    <recommendedName>
        <fullName evidence="1">General transcription and DNA repair factor IIH subunit TFB5</fullName>
    </recommendedName>
</protein>
<name>A0A4Y9ZYY6_9AGAM</name>
<keyword evidence="1" id="KW-0539">Nucleus</keyword>
<dbReference type="SUPFAM" id="SSF142897">
    <property type="entry name" value="TFB5-like"/>
    <property type="match status" value="1"/>
</dbReference>
<dbReference type="GO" id="GO:0000439">
    <property type="term" value="C:transcription factor TFIIH core complex"/>
    <property type="evidence" value="ECO:0007669"/>
    <property type="project" value="UniProtKB-UniRule"/>
</dbReference>
<keyword evidence="1" id="KW-0234">DNA repair</keyword>
<evidence type="ECO:0000256" key="1">
    <source>
        <dbReference type="RuleBase" id="RU368032"/>
    </source>
</evidence>
<keyword evidence="1" id="KW-0227">DNA damage</keyword>
<evidence type="ECO:0000313" key="2">
    <source>
        <dbReference type="EMBL" id="TFY78618.1"/>
    </source>
</evidence>
<dbReference type="SMART" id="SM01395">
    <property type="entry name" value="Tbf5"/>
    <property type="match status" value="1"/>
</dbReference>
<accession>A0A4Y9ZYY6</accession>
<keyword evidence="1" id="KW-0805">Transcription regulation</keyword>
<dbReference type="EMBL" id="SFCI01000645">
    <property type="protein sequence ID" value="TFY78618.1"/>
    <property type="molecule type" value="Genomic_DNA"/>
</dbReference>
<organism evidence="2 3">
    <name type="scientific">Hericium alpestre</name>
    <dbReference type="NCBI Taxonomy" id="135208"/>
    <lineage>
        <taxon>Eukaryota</taxon>
        <taxon>Fungi</taxon>
        <taxon>Dikarya</taxon>
        <taxon>Basidiomycota</taxon>
        <taxon>Agaricomycotina</taxon>
        <taxon>Agaricomycetes</taxon>
        <taxon>Russulales</taxon>
        <taxon>Hericiaceae</taxon>
        <taxon>Hericium</taxon>
    </lineage>
</organism>
<evidence type="ECO:0000313" key="3">
    <source>
        <dbReference type="Proteomes" id="UP000298061"/>
    </source>
</evidence>
<dbReference type="GO" id="GO:0006289">
    <property type="term" value="P:nucleotide-excision repair"/>
    <property type="evidence" value="ECO:0007669"/>
    <property type="project" value="InterPro"/>
</dbReference>